<dbReference type="EMBL" id="CACSIK010000001">
    <property type="protein sequence ID" value="CAA0090519.1"/>
    <property type="molecule type" value="Genomic_DNA"/>
</dbReference>
<reference evidence="4 5" key="1">
    <citation type="submission" date="2019-11" db="EMBL/GenBank/DDBJ databases">
        <authorList>
            <person name="Holert J."/>
        </authorList>
    </citation>
    <scope>NUCLEOTIDE SEQUENCE [LARGE SCALE GENOMIC DNA]</scope>
    <source>
        <strain evidence="3">BC3_2A</strain>
        <strain evidence="2">SB11_1A</strain>
    </source>
</reference>
<dbReference type="Pfam" id="PF05751">
    <property type="entry name" value="FixH"/>
    <property type="match status" value="1"/>
</dbReference>
<dbReference type="RefSeq" id="WP_159268623.1">
    <property type="nucleotide sequence ID" value="NZ_CACSIK010000001.1"/>
</dbReference>
<evidence type="ECO:0008006" key="6">
    <source>
        <dbReference type="Google" id="ProtNLM"/>
    </source>
</evidence>
<dbReference type="AlphaFoldDB" id="A0A5S9NKM9"/>
<keyword evidence="1" id="KW-0812">Transmembrane</keyword>
<keyword evidence="1" id="KW-0472">Membrane</keyword>
<dbReference type="EMBL" id="CACSIM010000002">
    <property type="protein sequence ID" value="CAA0097990.1"/>
    <property type="molecule type" value="Genomic_DNA"/>
</dbReference>
<evidence type="ECO:0000256" key="1">
    <source>
        <dbReference type="SAM" id="Phobius"/>
    </source>
</evidence>
<evidence type="ECO:0000313" key="2">
    <source>
        <dbReference type="EMBL" id="CAA0090519.1"/>
    </source>
</evidence>
<organism evidence="2 4">
    <name type="scientific">Zhongshania aliphaticivorans</name>
    <dbReference type="NCBI Taxonomy" id="1470434"/>
    <lineage>
        <taxon>Bacteria</taxon>
        <taxon>Pseudomonadati</taxon>
        <taxon>Pseudomonadota</taxon>
        <taxon>Gammaproteobacteria</taxon>
        <taxon>Cellvibrionales</taxon>
        <taxon>Spongiibacteraceae</taxon>
        <taxon>Zhongshania</taxon>
    </lineage>
</organism>
<evidence type="ECO:0000313" key="3">
    <source>
        <dbReference type="EMBL" id="CAA0097990.1"/>
    </source>
</evidence>
<evidence type="ECO:0000313" key="4">
    <source>
        <dbReference type="Proteomes" id="UP000435877"/>
    </source>
</evidence>
<dbReference type="OrthoDB" id="5295180at2"/>
<proteinExistence type="predicted"/>
<dbReference type="Proteomes" id="UP000435877">
    <property type="component" value="Unassembled WGS sequence"/>
</dbReference>
<gene>
    <name evidence="2" type="ORF">IHBHHGIJ_02029</name>
    <name evidence="3" type="ORF">KFEGEMFD_01631</name>
</gene>
<protein>
    <recommendedName>
        <fullName evidence="6">Nitrogen fixation protein FixH</fullName>
    </recommendedName>
</protein>
<keyword evidence="1" id="KW-1133">Transmembrane helix</keyword>
<keyword evidence="4" id="KW-1185">Reference proteome</keyword>
<sequence length="183" mass="20986">MSANNVTQSEPAAAKWYQQFWPWFLIVLPGIVVIASIVTVVIALTHSDNLVRDDYYKEGLAINRYLAQDEAALAMKLVAEGQLSKQGFIQISLRGNSIPLHQHLLLNWQHPTDENLDFQTVLLRDGSHHYSAQVKHDIDSRWYLALSPYDDGEQHQWRLKVEFDAKNSANFIMHSQSSNRETQ</sequence>
<name>A0A5S9NKM9_9GAMM</name>
<feature type="transmembrane region" description="Helical" evidence="1">
    <location>
        <begin position="20"/>
        <end position="44"/>
    </location>
</feature>
<dbReference type="InterPro" id="IPR008620">
    <property type="entry name" value="FixH"/>
</dbReference>
<accession>A0A5S9NKM9</accession>
<evidence type="ECO:0000313" key="5">
    <source>
        <dbReference type="Proteomes" id="UP000439591"/>
    </source>
</evidence>
<dbReference type="Proteomes" id="UP000439591">
    <property type="component" value="Unassembled WGS sequence"/>
</dbReference>